<dbReference type="EMBL" id="AP014966">
    <property type="protein sequence ID" value="BAT10010.1"/>
    <property type="molecule type" value="Genomic_DNA"/>
</dbReference>
<evidence type="ECO:0000256" key="1">
    <source>
        <dbReference type="SAM" id="MobiDB-lite"/>
    </source>
</evidence>
<sequence length="143" mass="15176">MDIAAPTPFAGQRPQSSTQASHSPPPDSRQAAATTSRVSLCCTGFCRHRPHLLVPCRPPRPVYHTQASASSLRGHLHGGTLSASITACTRWPCLAGLRCPLHAPPVPRQPPSPLARTAALHRSDVRASYPAAISFLATTCCLQ</sequence>
<accession>A0A0N7KRH2</accession>
<feature type="region of interest" description="Disordered" evidence="1">
    <location>
        <begin position="1"/>
        <end position="30"/>
    </location>
</feature>
<feature type="compositionally biased region" description="Polar residues" evidence="1">
    <location>
        <begin position="13"/>
        <end position="22"/>
    </location>
</feature>
<dbReference type="PaxDb" id="39947-A0A0N7KRH2"/>
<dbReference type="InParanoid" id="A0A0N7KRH2"/>
<proteinExistence type="predicted"/>
<evidence type="ECO:0000313" key="2">
    <source>
        <dbReference type="EMBL" id="BAT10010.1"/>
    </source>
</evidence>
<reference evidence="2 3" key="3">
    <citation type="journal article" date="2013" name="Rice">
        <title>Improvement of the Oryza sativa Nipponbare reference genome using next generation sequence and optical map data.</title>
        <authorList>
            <person name="Kawahara Y."/>
            <person name="de la Bastide M."/>
            <person name="Hamilton J.P."/>
            <person name="Kanamori H."/>
            <person name="McCombie W.R."/>
            <person name="Ouyang S."/>
            <person name="Schwartz D.C."/>
            <person name="Tanaka T."/>
            <person name="Wu J."/>
            <person name="Zhou S."/>
            <person name="Childs K.L."/>
            <person name="Davidson R.M."/>
            <person name="Lin H."/>
            <person name="Quesada-Ocampo L."/>
            <person name="Vaillancourt B."/>
            <person name="Sakai H."/>
            <person name="Lee S.S."/>
            <person name="Kim J."/>
            <person name="Numa H."/>
            <person name="Itoh T."/>
            <person name="Buell C.R."/>
            <person name="Matsumoto T."/>
        </authorList>
    </citation>
    <scope>NUCLEOTIDE SEQUENCE [LARGE SCALE GENOMIC DNA]</scope>
    <source>
        <strain evidence="3">cv. Nipponbare</strain>
    </source>
</reference>
<reference evidence="2 3" key="2">
    <citation type="journal article" date="2013" name="Plant Cell Physiol.">
        <title>Rice Annotation Project Database (RAP-DB): an integrative and interactive database for rice genomics.</title>
        <authorList>
            <person name="Sakai H."/>
            <person name="Lee S.S."/>
            <person name="Tanaka T."/>
            <person name="Numa H."/>
            <person name="Kim J."/>
            <person name="Kawahara Y."/>
            <person name="Wakimoto H."/>
            <person name="Yang C.C."/>
            <person name="Iwamoto M."/>
            <person name="Abe T."/>
            <person name="Yamada Y."/>
            <person name="Muto A."/>
            <person name="Inokuchi H."/>
            <person name="Ikemura T."/>
            <person name="Matsumoto T."/>
            <person name="Sasaki T."/>
            <person name="Itoh T."/>
        </authorList>
    </citation>
    <scope>NUCLEOTIDE SEQUENCE [LARGE SCALE GENOMIC DNA]</scope>
    <source>
        <strain evidence="3">cv. Nipponbare</strain>
    </source>
</reference>
<name>A0A0N7KRH2_ORYSJ</name>
<keyword evidence="3" id="KW-1185">Reference proteome</keyword>
<gene>
    <name evidence="2" type="ordered locus">Os10g0162860</name>
    <name evidence="2" type="ORF">OSNPB_100162860</name>
</gene>
<dbReference type="AlphaFoldDB" id="A0A0N7KRH2"/>
<reference evidence="3" key="1">
    <citation type="journal article" date="2005" name="Nature">
        <title>The map-based sequence of the rice genome.</title>
        <authorList>
            <consortium name="International rice genome sequencing project (IRGSP)"/>
            <person name="Matsumoto T."/>
            <person name="Wu J."/>
            <person name="Kanamori H."/>
            <person name="Katayose Y."/>
            <person name="Fujisawa M."/>
            <person name="Namiki N."/>
            <person name="Mizuno H."/>
            <person name="Yamamoto K."/>
            <person name="Antonio B.A."/>
            <person name="Baba T."/>
            <person name="Sakata K."/>
            <person name="Nagamura Y."/>
            <person name="Aoki H."/>
            <person name="Arikawa K."/>
            <person name="Arita K."/>
            <person name="Bito T."/>
            <person name="Chiden Y."/>
            <person name="Fujitsuka N."/>
            <person name="Fukunaka R."/>
            <person name="Hamada M."/>
            <person name="Harada C."/>
            <person name="Hayashi A."/>
            <person name="Hijishita S."/>
            <person name="Honda M."/>
            <person name="Hosokawa S."/>
            <person name="Ichikawa Y."/>
            <person name="Idonuma A."/>
            <person name="Iijima M."/>
            <person name="Ikeda M."/>
            <person name="Ikeno M."/>
            <person name="Ito K."/>
            <person name="Ito S."/>
            <person name="Ito T."/>
            <person name="Ito Y."/>
            <person name="Ito Y."/>
            <person name="Iwabuchi A."/>
            <person name="Kamiya K."/>
            <person name="Karasawa W."/>
            <person name="Kurita K."/>
            <person name="Katagiri S."/>
            <person name="Kikuta A."/>
            <person name="Kobayashi H."/>
            <person name="Kobayashi N."/>
            <person name="Machita K."/>
            <person name="Maehara T."/>
            <person name="Masukawa M."/>
            <person name="Mizubayashi T."/>
            <person name="Mukai Y."/>
            <person name="Nagasaki H."/>
            <person name="Nagata Y."/>
            <person name="Naito S."/>
            <person name="Nakashima M."/>
            <person name="Nakama Y."/>
            <person name="Nakamichi Y."/>
            <person name="Nakamura M."/>
            <person name="Meguro A."/>
            <person name="Negishi M."/>
            <person name="Ohta I."/>
            <person name="Ohta T."/>
            <person name="Okamoto M."/>
            <person name="Ono N."/>
            <person name="Saji S."/>
            <person name="Sakaguchi M."/>
            <person name="Sakai K."/>
            <person name="Shibata M."/>
            <person name="Shimokawa T."/>
            <person name="Song J."/>
            <person name="Takazaki Y."/>
            <person name="Terasawa K."/>
            <person name="Tsugane M."/>
            <person name="Tsuji K."/>
            <person name="Ueda S."/>
            <person name="Waki K."/>
            <person name="Yamagata H."/>
            <person name="Yamamoto M."/>
            <person name="Yamamoto S."/>
            <person name="Yamane H."/>
            <person name="Yoshiki S."/>
            <person name="Yoshihara R."/>
            <person name="Yukawa K."/>
            <person name="Zhong H."/>
            <person name="Yano M."/>
            <person name="Yuan Q."/>
            <person name="Ouyang S."/>
            <person name="Liu J."/>
            <person name="Jones K.M."/>
            <person name="Gansberger K."/>
            <person name="Moffat K."/>
            <person name="Hill J."/>
            <person name="Bera J."/>
            <person name="Fadrosh D."/>
            <person name="Jin S."/>
            <person name="Johri S."/>
            <person name="Kim M."/>
            <person name="Overton L."/>
            <person name="Reardon M."/>
            <person name="Tsitrin T."/>
            <person name="Vuong H."/>
            <person name="Weaver B."/>
            <person name="Ciecko A."/>
            <person name="Tallon L."/>
            <person name="Jackson J."/>
            <person name="Pai G."/>
            <person name="Aken S.V."/>
            <person name="Utterback T."/>
            <person name="Reidmuller S."/>
            <person name="Feldblyum T."/>
            <person name="Hsiao J."/>
            <person name="Zismann V."/>
            <person name="Iobst S."/>
            <person name="de Vazeille A.R."/>
            <person name="Buell C.R."/>
            <person name="Ying K."/>
            <person name="Li Y."/>
            <person name="Lu T."/>
            <person name="Huang Y."/>
            <person name="Zhao Q."/>
            <person name="Feng Q."/>
            <person name="Zhang L."/>
            <person name="Zhu J."/>
            <person name="Weng Q."/>
            <person name="Mu J."/>
            <person name="Lu Y."/>
            <person name="Fan D."/>
            <person name="Liu Y."/>
            <person name="Guan J."/>
            <person name="Zhang Y."/>
            <person name="Yu S."/>
            <person name="Liu X."/>
            <person name="Zhang Y."/>
            <person name="Hong G."/>
            <person name="Han B."/>
            <person name="Choisne N."/>
            <person name="Demange N."/>
            <person name="Orjeda G."/>
            <person name="Samain S."/>
            <person name="Cattolico L."/>
            <person name="Pelletier E."/>
            <person name="Couloux A."/>
            <person name="Segurens B."/>
            <person name="Wincker P."/>
            <person name="D'Hont A."/>
            <person name="Scarpelli C."/>
            <person name="Weissenbach J."/>
            <person name="Salanoubat M."/>
            <person name="Quetier F."/>
            <person name="Yu Y."/>
            <person name="Kim H.R."/>
            <person name="Rambo T."/>
            <person name="Currie J."/>
            <person name="Collura K."/>
            <person name="Luo M."/>
            <person name="Yang T."/>
            <person name="Ammiraju J.S.S."/>
            <person name="Engler F."/>
            <person name="Soderlund C."/>
            <person name="Wing R.A."/>
            <person name="Palmer L.E."/>
            <person name="de la Bastide M."/>
            <person name="Spiegel L."/>
            <person name="Nascimento L."/>
            <person name="Zutavern T."/>
            <person name="O'Shaughnessy A."/>
            <person name="Dike S."/>
            <person name="Dedhia N."/>
            <person name="Preston R."/>
            <person name="Balija V."/>
            <person name="McCombie W.R."/>
            <person name="Chow T."/>
            <person name="Chen H."/>
            <person name="Chung M."/>
            <person name="Chen C."/>
            <person name="Shaw J."/>
            <person name="Wu H."/>
            <person name="Hsiao K."/>
            <person name="Chao Y."/>
            <person name="Chu M."/>
            <person name="Cheng C."/>
            <person name="Hour A."/>
            <person name="Lee P."/>
            <person name="Lin S."/>
            <person name="Lin Y."/>
            <person name="Liou J."/>
            <person name="Liu S."/>
            <person name="Hsing Y."/>
            <person name="Raghuvanshi S."/>
            <person name="Mohanty A."/>
            <person name="Bharti A.K."/>
            <person name="Gaur A."/>
            <person name="Gupta V."/>
            <person name="Kumar D."/>
            <person name="Ravi V."/>
            <person name="Vij S."/>
            <person name="Kapur A."/>
            <person name="Khurana P."/>
            <person name="Khurana P."/>
            <person name="Khurana J.P."/>
            <person name="Tyagi A.K."/>
            <person name="Gaikwad K."/>
            <person name="Singh A."/>
            <person name="Dalal V."/>
            <person name="Srivastava S."/>
            <person name="Dixit A."/>
            <person name="Pal A.K."/>
            <person name="Ghazi I.A."/>
            <person name="Yadav M."/>
            <person name="Pandit A."/>
            <person name="Bhargava A."/>
            <person name="Sureshbabu K."/>
            <person name="Batra K."/>
            <person name="Sharma T.R."/>
            <person name="Mohapatra T."/>
            <person name="Singh N.K."/>
            <person name="Messing J."/>
            <person name="Nelson A.B."/>
            <person name="Fuks G."/>
            <person name="Kavchok S."/>
            <person name="Keizer G."/>
            <person name="Linton E."/>
            <person name="Llaca V."/>
            <person name="Song R."/>
            <person name="Tanyolac B."/>
            <person name="Young S."/>
            <person name="Ho-Il K."/>
            <person name="Hahn J.H."/>
            <person name="Sangsakoo G."/>
            <person name="Vanavichit A."/>
            <person name="de Mattos Luiz.A.T."/>
            <person name="Zimmer P.D."/>
            <person name="Malone G."/>
            <person name="Dellagostin O."/>
            <person name="de Oliveira A.C."/>
            <person name="Bevan M."/>
            <person name="Bancroft I."/>
            <person name="Minx P."/>
            <person name="Cordum H."/>
            <person name="Wilson R."/>
            <person name="Cheng Z."/>
            <person name="Jin W."/>
            <person name="Jiang J."/>
            <person name="Leong S.A."/>
            <person name="Iwama H."/>
            <person name="Gojobori T."/>
            <person name="Itoh T."/>
            <person name="Niimura Y."/>
            <person name="Fujii Y."/>
            <person name="Habara T."/>
            <person name="Sakai H."/>
            <person name="Sato Y."/>
            <person name="Wilson G."/>
            <person name="Kumar K."/>
            <person name="McCouch S."/>
            <person name="Juretic N."/>
            <person name="Hoen D."/>
            <person name="Wright S."/>
            <person name="Bruskiewich R."/>
            <person name="Bureau T."/>
            <person name="Miyao A."/>
            <person name="Hirochika H."/>
            <person name="Nishikawa T."/>
            <person name="Kadowaki K."/>
            <person name="Sugiura M."/>
            <person name="Burr B."/>
            <person name="Sasaki T."/>
        </authorList>
    </citation>
    <scope>NUCLEOTIDE SEQUENCE [LARGE SCALE GENOMIC DNA]</scope>
    <source>
        <strain evidence="3">cv. Nipponbare</strain>
    </source>
</reference>
<organism evidence="2 3">
    <name type="scientific">Oryza sativa subsp. japonica</name>
    <name type="common">Rice</name>
    <dbReference type="NCBI Taxonomy" id="39947"/>
    <lineage>
        <taxon>Eukaryota</taxon>
        <taxon>Viridiplantae</taxon>
        <taxon>Streptophyta</taxon>
        <taxon>Embryophyta</taxon>
        <taxon>Tracheophyta</taxon>
        <taxon>Spermatophyta</taxon>
        <taxon>Magnoliopsida</taxon>
        <taxon>Liliopsida</taxon>
        <taxon>Poales</taxon>
        <taxon>Poaceae</taxon>
        <taxon>BOP clade</taxon>
        <taxon>Oryzoideae</taxon>
        <taxon>Oryzeae</taxon>
        <taxon>Oryzinae</taxon>
        <taxon>Oryza</taxon>
        <taxon>Oryza sativa</taxon>
    </lineage>
</organism>
<evidence type="ECO:0000313" key="3">
    <source>
        <dbReference type="Proteomes" id="UP000059680"/>
    </source>
</evidence>
<protein>
    <submittedName>
        <fullName evidence="2">Os10g0162860 protein</fullName>
    </submittedName>
</protein>
<dbReference type="Proteomes" id="UP000059680">
    <property type="component" value="Chromosome 10"/>
</dbReference>